<accession>T1GRU1</accession>
<dbReference type="AlphaFoldDB" id="T1GRU1"/>
<evidence type="ECO:0000313" key="1">
    <source>
        <dbReference type="EnsemblMetazoa" id="MESCA006383-PA"/>
    </source>
</evidence>
<dbReference type="EnsemblMetazoa" id="MESCA006383-RA">
    <property type="protein sequence ID" value="MESCA006383-PA"/>
    <property type="gene ID" value="MESCA006383"/>
</dbReference>
<reference evidence="2" key="1">
    <citation type="submission" date="2013-02" db="EMBL/GenBank/DDBJ databases">
        <authorList>
            <person name="Hughes D."/>
        </authorList>
    </citation>
    <scope>NUCLEOTIDE SEQUENCE</scope>
    <source>
        <strain>Durham</strain>
        <strain evidence="2">NC isolate 2 -- Noor lab</strain>
    </source>
</reference>
<dbReference type="EMBL" id="CAQQ02165945">
    <property type="status" value="NOT_ANNOTATED_CDS"/>
    <property type="molecule type" value="Genomic_DNA"/>
</dbReference>
<reference evidence="1" key="2">
    <citation type="submission" date="2015-06" db="UniProtKB">
        <authorList>
            <consortium name="EnsemblMetazoa"/>
        </authorList>
    </citation>
    <scope>IDENTIFICATION</scope>
</reference>
<name>T1GRU1_MEGSC</name>
<organism evidence="1 2">
    <name type="scientific">Megaselia scalaris</name>
    <name type="common">Humpbacked fly</name>
    <name type="synonym">Phora scalaris</name>
    <dbReference type="NCBI Taxonomy" id="36166"/>
    <lineage>
        <taxon>Eukaryota</taxon>
        <taxon>Metazoa</taxon>
        <taxon>Ecdysozoa</taxon>
        <taxon>Arthropoda</taxon>
        <taxon>Hexapoda</taxon>
        <taxon>Insecta</taxon>
        <taxon>Pterygota</taxon>
        <taxon>Neoptera</taxon>
        <taxon>Endopterygota</taxon>
        <taxon>Diptera</taxon>
        <taxon>Brachycera</taxon>
        <taxon>Muscomorpha</taxon>
        <taxon>Platypezoidea</taxon>
        <taxon>Phoridae</taxon>
        <taxon>Megaseliini</taxon>
        <taxon>Megaselia</taxon>
    </lineage>
</organism>
<sequence length="155" mass="17956">MLDVGELDALMIIYRVTLSKTPYSLETVIDSACSFHTTQHISKRHLAHPQQTVKYPNYHDDILKEEVTIVGLKVVLQPKHFRFKSLLLVCRAQIFNIYENSTEKHVELDGASNQIPFDDDIYPYPYPRPAGSSPFQDLDPDIKMNHIKEINRFKI</sequence>
<dbReference type="EMBL" id="CAQQ02165946">
    <property type="status" value="NOT_ANNOTATED_CDS"/>
    <property type="molecule type" value="Genomic_DNA"/>
</dbReference>
<dbReference type="Proteomes" id="UP000015102">
    <property type="component" value="Unassembled WGS sequence"/>
</dbReference>
<keyword evidence="2" id="KW-1185">Reference proteome</keyword>
<protein>
    <submittedName>
        <fullName evidence="1">Uncharacterized protein</fullName>
    </submittedName>
</protein>
<dbReference type="HOGENOM" id="CLU_1697543_0_0_1"/>
<proteinExistence type="predicted"/>
<evidence type="ECO:0000313" key="2">
    <source>
        <dbReference type="Proteomes" id="UP000015102"/>
    </source>
</evidence>